<dbReference type="Pfam" id="PF00994">
    <property type="entry name" value="MoCF_biosynth"/>
    <property type="match status" value="1"/>
</dbReference>
<dbReference type="SMART" id="SM00852">
    <property type="entry name" value="MoCF_biosynth"/>
    <property type="match status" value="1"/>
</dbReference>
<dbReference type="EMBL" id="NNAY01000681">
    <property type="protein sequence ID" value="OXU27007.1"/>
    <property type="molecule type" value="Genomic_DNA"/>
</dbReference>
<evidence type="ECO:0000256" key="2">
    <source>
        <dbReference type="ARBA" id="ARBA00007589"/>
    </source>
</evidence>
<keyword evidence="6" id="KW-0808">Transferase</keyword>
<protein>
    <recommendedName>
        <fullName evidence="3">FAD synthase</fullName>
        <ecNumber evidence="3">2.7.7.2</ecNumber>
    </recommendedName>
    <alternativeName>
        <fullName evidence="11">FAD pyrophosphorylase</fullName>
    </alternativeName>
    <alternativeName>
        <fullName evidence="12">FMN adenylyltransferase</fullName>
    </alternativeName>
</protein>
<dbReference type="InterPro" id="IPR001453">
    <property type="entry name" value="MoaB/Mog_dom"/>
</dbReference>
<comment type="similarity">
    <text evidence="2">In the N-terminal section; belongs to the MoaB/Mog family.</text>
</comment>
<dbReference type="SUPFAM" id="SSF53218">
    <property type="entry name" value="Molybdenum cofactor biosynthesis proteins"/>
    <property type="match status" value="1"/>
</dbReference>
<dbReference type="SUPFAM" id="SSF52402">
    <property type="entry name" value="Adenine nucleotide alpha hydrolases-like"/>
    <property type="match status" value="1"/>
</dbReference>
<comment type="catalytic activity">
    <reaction evidence="13">
        <text>FMN + ATP + H(+) = FAD + diphosphate</text>
        <dbReference type="Rhea" id="RHEA:17237"/>
        <dbReference type="ChEBI" id="CHEBI:15378"/>
        <dbReference type="ChEBI" id="CHEBI:30616"/>
        <dbReference type="ChEBI" id="CHEBI:33019"/>
        <dbReference type="ChEBI" id="CHEBI:57692"/>
        <dbReference type="ChEBI" id="CHEBI:58210"/>
        <dbReference type="EC" id="2.7.7.2"/>
    </reaction>
</comment>
<keyword evidence="5" id="KW-0288">FMN</keyword>
<keyword evidence="4" id="KW-0285">Flavoprotein</keyword>
<feature type="compositionally biased region" description="Basic and acidic residues" evidence="14">
    <location>
        <begin position="449"/>
        <end position="460"/>
    </location>
</feature>
<evidence type="ECO:0000256" key="10">
    <source>
        <dbReference type="ARBA" id="ARBA00022840"/>
    </source>
</evidence>
<evidence type="ECO:0000256" key="9">
    <source>
        <dbReference type="ARBA" id="ARBA00022827"/>
    </source>
</evidence>
<dbReference type="InterPro" id="IPR014729">
    <property type="entry name" value="Rossmann-like_a/b/a_fold"/>
</dbReference>
<evidence type="ECO:0000256" key="11">
    <source>
        <dbReference type="ARBA" id="ARBA00031145"/>
    </source>
</evidence>
<evidence type="ECO:0000256" key="1">
    <source>
        <dbReference type="ARBA" id="ARBA00004726"/>
    </source>
</evidence>
<dbReference type="PANTHER" id="PTHR23293">
    <property type="entry name" value="FAD SYNTHETASE-RELATED FMN ADENYLYLTRANSFERASE"/>
    <property type="match status" value="1"/>
</dbReference>
<evidence type="ECO:0000256" key="4">
    <source>
        <dbReference type="ARBA" id="ARBA00022630"/>
    </source>
</evidence>
<evidence type="ECO:0000256" key="6">
    <source>
        <dbReference type="ARBA" id="ARBA00022679"/>
    </source>
</evidence>
<name>A0A232F9L5_9HYME</name>
<reference evidence="16 17" key="1">
    <citation type="journal article" date="2017" name="Curr. Biol.">
        <title>The Evolution of Venom by Co-option of Single-Copy Genes.</title>
        <authorList>
            <person name="Martinson E.O."/>
            <person name="Mrinalini"/>
            <person name="Kelkar Y.D."/>
            <person name="Chang C.H."/>
            <person name="Werren J.H."/>
        </authorList>
    </citation>
    <scope>NUCLEOTIDE SEQUENCE [LARGE SCALE GENOMIC DNA]</scope>
    <source>
        <strain evidence="16 17">Alberta</strain>
        <tissue evidence="16">Whole body</tissue>
    </source>
</reference>
<keyword evidence="10" id="KW-0067">ATP-binding</keyword>
<sequence length="460" mass="51664">MTDKYTSALIVIGDEVLRGQVQDANTIYLAKSLQKVGIQIRRVVVIPDEVDVIAKEVSEISKNFPVVFTSGGVGPTHDDVTYEGVAKGLGLTLKENETVLELLKKAFPDQPEAKRMAVVPCPCEIVSVKRQGSCCEYSVIKANNVYILPGSPRYFRAGVDAIVPGLETGRRLHCEHVDVRLDEFDIVAVLEEQALRWRGVVSIGSYPQVQKRKTRITLEAENKEALVKVKKEILQMLPVGFDRAKAEEVYRSREEFEHVRKAFDVLEECYSRYKAEEVFLSFNGGKDCTVVLHLVAAFVQMRSLKAPVCLYVTGDAFPEVEEFVSEAASYYGFETLHKDGSIREALVEILKDRPELKACLLGTRKGDPGAHLLEPFTHTDPGWPEIMRVSPIIEWSYNQVWQFLLRHEVPYCSLYNEGYTSLGARATTLKNPLLRDPNDPSRYLPAHSLADDSTERQGRG</sequence>
<keyword evidence="9" id="KW-0274">FAD</keyword>
<dbReference type="InterPro" id="IPR056596">
    <property type="entry name" value="FLAD1_M"/>
</dbReference>
<dbReference type="GO" id="GO:0006747">
    <property type="term" value="P:FAD biosynthetic process"/>
    <property type="evidence" value="ECO:0007669"/>
    <property type="project" value="TreeGrafter"/>
</dbReference>
<dbReference type="EC" id="2.7.7.2" evidence="3"/>
<keyword evidence="8" id="KW-0547">Nucleotide-binding</keyword>
<evidence type="ECO:0000256" key="13">
    <source>
        <dbReference type="ARBA" id="ARBA00049494"/>
    </source>
</evidence>
<keyword evidence="17" id="KW-1185">Reference proteome</keyword>
<evidence type="ECO:0000256" key="12">
    <source>
        <dbReference type="ARBA" id="ARBA00031871"/>
    </source>
</evidence>
<accession>A0A232F9L5</accession>
<dbReference type="GO" id="GO:0003919">
    <property type="term" value="F:FMN adenylyltransferase activity"/>
    <property type="evidence" value="ECO:0007669"/>
    <property type="project" value="UniProtKB-EC"/>
</dbReference>
<dbReference type="STRING" id="543379.A0A232F9L5"/>
<dbReference type="Gene3D" id="3.40.980.10">
    <property type="entry name" value="MoaB/Mog-like domain"/>
    <property type="match status" value="1"/>
</dbReference>
<dbReference type="PANTHER" id="PTHR23293:SF9">
    <property type="entry name" value="FAD SYNTHASE"/>
    <property type="match status" value="1"/>
</dbReference>
<evidence type="ECO:0000256" key="14">
    <source>
        <dbReference type="SAM" id="MobiDB-lite"/>
    </source>
</evidence>
<comment type="caution">
    <text evidence="16">The sequence shown here is derived from an EMBL/GenBank/DDBJ whole genome shotgun (WGS) entry which is preliminary data.</text>
</comment>
<dbReference type="Pfam" id="PF01507">
    <property type="entry name" value="PAPS_reduct"/>
    <property type="match status" value="1"/>
</dbReference>
<evidence type="ECO:0000256" key="5">
    <source>
        <dbReference type="ARBA" id="ARBA00022643"/>
    </source>
</evidence>
<evidence type="ECO:0000256" key="3">
    <source>
        <dbReference type="ARBA" id="ARBA00012393"/>
    </source>
</evidence>
<comment type="pathway">
    <text evidence="1">Cofactor biosynthesis; FAD biosynthesis; FAD from FMN: step 1/1.</text>
</comment>
<gene>
    <name evidence="16" type="ORF">TSAR_014659</name>
</gene>
<dbReference type="AlphaFoldDB" id="A0A232F9L5"/>
<dbReference type="Gene3D" id="3.40.50.620">
    <property type="entry name" value="HUPs"/>
    <property type="match status" value="1"/>
</dbReference>
<evidence type="ECO:0000259" key="15">
    <source>
        <dbReference type="SMART" id="SM00852"/>
    </source>
</evidence>
<evidence type="ECO:0000256" key="7">
    <source>
        <dbReference type="ARBA" id="ARBA00022695"/>
    </source>
</evidence>
<evidence type="ECO:0000313" key="17">
    <source>
        <dbReference type="Proteomes" id="UP000215335"/>
    </source>
</evidence>
<dbReference type="InterPro" id="IPR036425">
    <property type="entry name" value="MoaB/Mog-like_dom_sf"/>
</dbReference>
<dbReference type="InterPro" id="IPR002500">
    <property type="entry name" value="PAPS_reduct_dom"/>
</dbReference>
<proteinExistence type="inferred from homology"/>
<organism evidence="16 17">
    <name type="scientific">Trichomalopsis sarcophagae</name>
    <dbReference type="NCBI Taxonomy" id="543379"/>
    <lineage>
        <taxon>Eukaryota</taxon>
        <taxon>Metazoa</taxon>
        <taxon>Ecdysozoa</taxon>
        <taxon>Arthropoda</taxon>
        <taxon>Hexapoda</taxon>
        <taxon>Insecta</taxon>
        <taxon>Pterygota</taxon>
        <taxon>Neoptera</taxon>
        <taxon>Endopterygota</taxon>
        <taxon>Hymenoptera</taxon>
        <taxon>Apocrita</taxon>
        <taxon>Proctotrupomorpha</taxon>
        <taxon>Chalcidoidea</taxon>
        <taxon>Pteromalidae</taxon>
        <taxon>Pteromalinae</taxon>
        <taxon>Trichomalopsis</taxon>
    </lineage>
</organism>
<dbReference type="OrthoDB" id="270728at2759"/>
<feature type="region of interest" description="Disordered" evidence="14">
    <location>
        <begin position="431"/>
        <end position="460"/>
    </location>
</feature>
<evidence type="ECO:0000256" key="8">
    <source>
        <dbReference type="ARBA" id="ARBA00022741"/>
    </source>
</evidence>
<dbReference type="Proteomes" id="UP000215335">
    <property type="component" value="Unassembled WGS sequence"/>
</dbReference>
<evidence type="ECO:0000313" key="16">
    <source>
        <dbReference type="EMBL" id="OXU27007.1"/>
    </source>
</evidence>
<keyword evidence="7" id="KW-0548">Nucleotidyltransferase</keyword>
<dbReference type="CDD" id="cd23948">
    <property type="entry name" value="FAD_synthase"/>
    <property type="match status" value="1"/>
</dbReference>
<dbReference type="Pfam" id="PF24102">
    <property type="entry name" value="FLAD1_M"/>
    <property type="match status" value="1"/>
</dbReference>
<feature type="domain" description="MoaB/Mog" evidence="15">
    <location>
        <begin position="8"/>
        <end position="169"/>
    </location>
</feature>
<dbReference type="GO" id="GO:0005524">
    <property type="term" value="F:ATP binding"/>
    <property type="evidence" value="ECO:0007669"/>
    <property type="project" value="UniProtKB-KW"/>
</dbReference>